<dbReference type="PANTHER" id="PTHR46238">
    <property type="entry name" value="REVERSE TRANSCRIPTASE DOMAIN-CONTAINING PROTEIN"/>
    <property type="match status" value="1"/>
</dbReference>
<dbReference type="STRING" id="4096.A0A1U7Y5V5"/>
<dbReference type="GeneID" id="104244728"/>
<dbReference type="PANTHER" id="PTHR46238:SF10">
    <property type="entry name" value="SWI_SNF COMPLEX SUBUNIT SWI3C"/>
    <property type="match status" value="1"/>
</dbReference>
<name>A0A1U7Y5V5_NICSY</name>
<accession>A0A1U7Y5V5</accession>
<feature type="chain" id="PRO_5010583091" evidence="1">
    <location>
        <begin position="22"/>
        <end position="160"/>
    </location>
</feature>
<evidence type="ECO:0000256" key="1">
    <source>
        <dbReference type="SAM" id="SignalP"/>
    </source>
</evidence>
<evidence type="ECO:0000313" key="3">
    <source>
        <dbReference type="RefSeq" id="XP_009798508.1"/>
    </source>
</evidence>
<gene>
    <name evidence="3" type="primary">LOC104244728</name>
</gene>
<dbReference type="RefSeq" id="XP_009798508.1">
    <property type="nucleotide sequence ID" value="XM_009800206.1"/>
</dbReference>
<dbReference type="AlphaFoldDB" id="A0A1U7Y5V5"/>
<keyword evidence="1" id="KW-0732">Signal</keyword>
<reference evidence="3" key="2">
    <citation type="submission" date="2025-08" db="UniProtKB">
        <authorList>
            <consortium name="RefSeq"/>
        </authorList>
    </citation>
    <scope>IDENTIFICATION</scope>
    <source>
        <tissue evidence="3">Leaf</tissue>
    </source>
</reference>
<dbReference type="KEGG" id="nsy:104244728"/>
<organism evidence="2 3">
    <name type="scientific">Nicotiana sylvestris</name>
    <name type="common">Wood tobacco</name>
    <name type="synonym">South American tobacco</name>
    <dbReference type="NCBI Taxonomy" id="4096"/>
    <lineage>
        <taxon>Eukaryota</taxon>
        <taxon>Viridiplantae</taxon>
        <taxon>Streptophyta</taxon>
        <taxon>Embryophyta</taxon>
        <taxon>Tracheophyta</taxon>
        <taxon>Spermatophyta</taxon>
        <taxon>Magnoliopsida</taxon>
        <taxon>eudicotyledons</taxon>
        <taxon>Gunneridae</taxon>
        <taxon>Pentapetalae</taxon>
        <taxon>asterids</taxon>
        <taxon>lamiids</taxon>
        <taxon>Solanales</taxon>
        <taxon>Solanaceae</taxon>
        <taxon>Nicotianoideae</taxon>
        <taxon>Nicotianeae</taxon>
        <taxon>Nicotiana</taxon>
    </lineage>
</organism>
<reference evidence="2" key="1">
    <citation type="journal article" date="2013" name="Genome Biol.">
        <title>Reference genomes and transcriptomes of Nicotiana sylvestris and Nicotiana tomentosiformis.</title>
        <authorList>
            <person name="Sierro N."/>
            <person name="Battey J.N."/>
            <person name="Ouadi S."/>
            <person name="Bovet L."/>
            <person name="Goepfert S."/>
            <person name="Bakaher N."/>
            <person name="Peitsch M.C."/>
            <person name="Ivanov N.V."/>
        </authorList>
    </citation>
    <scope>NUCLEOTIDE SEQUENCE [LARGE SCALE GENOMIC DNA]</scope>
</reference>
<feature type="signal peptide" evidence="1">
    <location>
        <begin position="1"/>
        <end position="21"/>
    </location>
</feature>
<protein>
    <submittedName>
        <fullName evidence="3">Uncharacterized protein LOC104244728</fullName>
    </submittedName>
</protein>
<dbReference type="Proteomes" id="UP000189701">
    <property type="component" value="Unplaced"/>
</dbReference>
<sequence>MDRLLAHFVLILEVLTRYIEGEVPWCMLFADDTVLINETRDGVNARLEVWREMLESKCFKLSRSKTEYLECTFSDGMHEEGVEMKIGTQVIPKRDRFKYLGSIIQGNREIDEDVTYRIGAGWMRWRLASGVLCDKSVPPGLKDKFYRVVVRSTMLYRAEC</sequence>
<keyword evidence="2" id="KW-1185">Reference proteome</keyword>
<proteinExistence type="predicted"/>
<evidence type="ECO:0000313" key="2">
    <source>
        <dbReference type="Proteomes" id="UP000189701"/>
    </source>
</evidence>